<dbReference type="GO" id="GO:0006895">
    <property type="term" value="P:Golgi to endosome transport"/>
    <property type="evidence" value="ECO:0007669"/>
    <property type="project" value="EnsemblFungi"/>
</dbReference>
<dbReference type="STRING" id="1245769.A0A0C7N1Q7"/>
<dbReference type="EMBL" id="LN736363">
    <property type="protein sequence ID" value="CEP61916.1"/>
    <property type="molecule type" value="Genomic_DNA"/>
</dbReference>
<dbReference type="GeneID" id="34685359"/>
<dbReference type="SUPFAM" id="SSF109993">
    <property type="entry name" value="VPS9 domain"/>
    <property type="match status" value="1"/>
</dbReference>
<dbReference type="SMART" id="SM00167">
    <property type="entry name" value="VPS9"/>
    <property type="match status" value="1"/>
</dbReference>
<dbReference type="Pfam" id="PF02204">
    <property type="entry name" value="VPS9"/>
    <property type="match status" value="1"/>
</dbReference>
<feature type="region of interest" description="Disordered" evidence="1">
    <location>
        <begin position="135"/>
        <end position="159"/>
    </location>
</feature>
<dbReference type="GO" id="GO:0005085">
    <property type="term" value="F:guanyl-nucleotide exchange factor activity"/>
    <property type="evidence" value="ECO:0007669"/>
    <property type="project" value="EnsemblFungi"/>
</dbReference>
<keyword evidence="4" id="KW-1185">Reference proteome</keyword>
<dbReference type="InterPro" id="IPR037191">
    <property type="entry name" value="VPS9_dom_sf"/>
</dbReference>
<gene>
    <name evidence="3" type="ORF">LALA0_S04e03576g</name>
</gene>
<sequence>MFHTPPINDSNFDGGQAIRESYQGQVEGSSPELSISSSNGAGSLTKEEIALELDQIVEVPVELARLEDNFVDDLKQPKYLKPLSVMQLSGLFQTFYAKFDKAAFQYLSKAPDAINNGSFLSARETLSSGISGIFNRSRSSSDTARKRSSSLFSTDSAGGVQPLLTPEEINKHLRTTELNNRKIEKLLELCEHDVFQKILEMGTSVPNNNAPKQDKPNALKQDKPLRHLKATNLFKNSPEFMEFDRMMWEKMLLLSNVARCGKLNLMDFLSVPQGSFDENKLAEYLDRMVYGPLAPYEKLLHVINLHDEMTSSLNHLSNDDFLSTLIYLLIQFPVKHMFINLQFIKLFRYNKKLVEKDLYALTNLDAALTFLQSLTISSLPPDTQCQLSKAEEACLLVPISEKVILPETQPTGLGVTPTYSTLRRSNSYKEFEGIKTAFDSSLRNIFGKIRSYTPPSGPSVATITPDKTSNGVSNFSASSEVDIVKKPILVQDSWRLLGSRDFEDLKMSELKEVFENYKKLLKALDS</sequence>
<protein>
    <submittedName>
        <fullName evidence="3">LALA0S04e03576g1_1</fullName>
    </submittedName>
</protein>
<evidence type="ECO:0000256" key="1">
    <source>
        <dbReference type="SAM" id="MobiDB-lite"/>
    </source>
</evidence>
<dbReference type="Gene3D" id="1.20.1050.80">
    <property type="entry name" value="VPS9 domain"/>
    <property type="match status" value="1"/>
</dbReference>
<name>A0A0C7N1Q7_9SACH</name>
<dbReference type="HOGENOM" id="CLU_031230_0_0_1"/>
<dbReference type="Proteomes" id="UP000054304">
    <property type="component" value="Unassembled WGS sequence"/>
</dbReference>
<accession>A0A0C7N1Q7</accession>
<evidence type="ECO:0000259" key="2">
    <source>
        <dbReference type="PROSITE" id="PS51205"/>
    </source>
</evidence>
<proteinExistence type="predicted"/>
<feature type="domain" description="VPS9" evidence="2">
    <location>
        <begin position="241"/>
        <end position="380"/>
    </location>
</feature>
<dbReference type="OrthoDB" id="10264848at2759"/>
<dbReference type="PROSITE" id="PS51205">
    <property type="entry name" value="VPS9"/>
    <property type="match status" value="1"/>
</dbReference>
<dbReference type="GO" id="GO:0032511">
    <property type="term" value="P:late endosome to vacuole transport via multivesicular body sorting pathway"/>
    <property type="evidence" value="ECO:0007669"/>
    <property type="project" value="EnsemblFungi"/>
</dbReference>
<dbReference type="InterPro" id="IPR003123">
    <property type="entry name" value="VPS9"/>
</dbReference>
<dbReference type="GO" id="GO:0005829">
    <property type="term" value="C:cytosol"/>
    <property type="evidence" value="ECO:0007669"/>
    <property type="project" value="EnsemblFungi"/>
</dbReference>
<dbReference type="RefSeq" id="XP_022628148.1">
    <property type="nucleotide sequence ID" value="XM_022772710.1"/>
</dbReference>
<dbReference type="GO" id="GO:0036010">
    <property type="term" value="P:protein localization to endosome"/>
    <property type="evidence" value="ECO:0007669"/>
    <property type="project" value="EnsemblFungi"/>
</dbReference>
<evidence type="ECO:0000313" key="3">
    <source>
        <dbReference type="EMBL" id="CEP61916.1"/>
    </source>
</evidence>
<reference evidence="3 4" key="1">
    <citation type="submission" date="2014-12" db="EMBL/GenBank/DDBJ databases">
        <authorList>
            <person name="Neuveglise Cecile"/>
        </authorList>
    </citation>
    <scope>NUCLEOTIDE SEQUENCE [LARGE SCALE GENOMIC DNA]</scope>
    <source>
        <strain evidence="3 4">CBS 12615</strain>
    </source>
</reference>
<dbReference type="AlphaFoldDB" id="A0A0C7N1Q7"/>
<organism evidence="3 4">
    <name type="scientific">Lachancea lanzarotensis</name>
    <dbReference type="NCBI Taxonomy" id="1245769"/>
    <lineage>
        <taxon>Eukaryota</taxon>
        <taxon>Fungi</taxon>
        <taxon>Dikarya</taxon>
        <taxon>Ascomycota</taxon>
        <taxon>Saccharomycotina</taxon>
        <taxon>Saccharomycetes</taxon>
        <taxon>Saccharomycetales</taxon>
        <taxon>Saccharomycetaceae</taxon>
        <taxon>Lachancea</taxon>
    </lineage>
</organism>
<evidence type="ECO:0000313" key="4">
    <source>
        <dbReference type="Proteomes" id="UP000054304"/>
    </source>
</evidence>